<comment type="caution">
    <text evidence="2">The sequence shown here is derived from an EMBL/GenBank/DDBJ whole genome shotgun (WGS) entry which is preliminary data.</text>
</comment>
<gene>
    <name evidence="2" type="ORF">LTR24_010715</name>
</gene>
<proteinExistence type="predicted"/>
<feature type="compositionally biased region" description="Basic and acidic residues" evidence="1">
    <location>
        <begin position="626"/>
        <end position="635"/>
    </location>
</feature>
<evidence type="ECO:0000313" key="2">
    <source>
        <dbReference type="EMBL" id="KAK5069436.1"/>
    </source>
</evidence>
<sequence>MPRSRPCATRPQFDVLDRETQIEEERHHAFCGSARLDLDALQFDVLPEHQCDESNVRRLVSLFRQAGCQRLHPQHHIPATVTYEQLDDALARAASSRQALLHHDPVQWPLLIFPDAFRALCLHGRHRIEAAKRHLVDGDRWWVVDFYAPTISSELRHELVRQNLNERPPNSGDVFFHILRCSSSDAPTIDSWWSQIRSPNEVKELKRLLRRLSLADAFRQVAKFMAFGRELITGNIGSLLRLQCDEIIVHSLLYMLSAWQRLLAGIPRAEERLDPLTLRTVRLRCPMYCHGDRKLLDPLVRRGAILGNFDATERQHIWQQMMAYPGRIPSLAVCCKDFNHLEDVAGCVRALFQIPRGQTLHRVLDQSFVSPRSAPPTTGTSDTLGIPKLLLRREDRLDLAIRRLFLATMRDLQQLCPSRIKLECRGSRETDDASVRAKYRLAKTAQELGFRSSRIAETMTQSPDRVEARRSLLRARDPQHFTYDPAILDSVVEAMVTLYEKAQPNKYHDTPAVLVTDGGGEELRRRWSRPFHQAFAESASSLTLENMHRGYRVDKTGGLTAFFVRRDIYLSFFGPLDPRLLTAVGISEGIPTSPTDSDSASSPSLVDRPRQQSMDIDSPALAPHGDTFEDGERPADDPQALVLIRQQLATTYSISHYSDDPVEDASAPANQSSHGDCSSEAADEITFVLCEGQEQKIVELVPIDDEVHAAVENIVQRYTQTHHRAFTHELRPLAPRHCVRAALEDPDRRIYLIHADELQMYHFQALGELQRKRRASTNLDTRPRKCVVNEHIIS</sequence>
<dbReference type="Proteomes" id="UP001345013">
    <property type="component" value="Unassembled WGS sequence"/>
</dbReference>
<dbReference type="EMBL" id="JAVRRG010000465">
    <property type="protein sequence ID" value="KAK5069436.1"/>
    <property type="molecule type" value="Genomic_DNA"/>
</dbReference>
<evidence type="ECO:0000256" key="1">
    <source>
        <dbReference type="SAM" id="MobiDB-lite"/>
    </source>
</evidence>
<protein>
    <submittedName>
        <fullName evidence="2">Uncharacterized protein</fullName>
    </submittedName>
</protein>
<dbReference type="InterPro" id="IPR022198">
    <property type="entry name" value="DUF3723"/>
</dbReference>
<keyword evidence="3" id="KW-1185">Reference proteome</keyword>
<accession>A0ABR0JT73</accession>
<organism evidence="2 3">
    <name type="scientific">Lithohypha guttulata</name>
    <dbReference type="NCBI Taxonomy" id="1690604"/>
    <lineage>
        <taxon>Eukaryota</taxon>
        <taxon>Fungi</taxon>
        <taxon>Dikarya</taxon>
        <taxon>Ascomycota</taxon>
        <taxon>Pezizomycotina</taxon>
        <taxon>Eurotiomycetes</taxon>
        <taxon>Chaetothyriomycetidae</taxon>
        <taxon>Chaetothyriales</taxon>
        <taxon>Trichomeriaceae</taxon>
        <taxon>Lithohypha</taxon>
    </lineage>
</organism>
<reference evidence="2 3" key="1">
    <citation type="submission" date="2023-08" db="EMBL/GenBank/DDBJ databases">
        <title>Black Yeasts Isolated from many extreme environments.</title>
        <authorList>
            <person name="Coleine C."/>
            <person name="Stajich J.E."/>
            <person name="Selbmann L."/>
        </authorList>
    </citation>
    <scope>NUCLEOTIDE SEQUENCE [LARGE SCALE GENOMIC DNA]</scope>
    <source>
        <strain evidence="2 3">CCFEE 5885</strain>
    </source>
</reference>
<feature type="compositionally biased region" description="Low complexity" evidence="1">
    <location>
        <begin position="591"/>
        <end position="604"/>
    </location>
</feature>
<evidence type="ECO:0000313" key="3">
    <source>
        <dbReference type="Proteomes" id="UP001345013"/>
    </source>
</evidence>
<feature type="region of interest" description="Disordered" evidence="1">
    <location>
        <begin position="590"/>
        <end position="635"/>
    </location>
</feature>
<name>A0ABR0JT73_9EURO</name>
<dbReference type="Pfam" id="PF12520">
    <property type="entry name" value="DUF3723"/>
    <property type="match status" value="1"/>
</dbReference>